<evidence type="ECO:0000313" key="1">
    <source>
        <dbReference type="EMBL" id="KKU10853.1"/>
    </source>
</evidence>
<dbReference type="InterPro" id="IPR029058">
    <property type="entry name" value="AB_hydrolase_fold"/>
</dbReference>
<dbReference type="EMBL" id="LCLA01000002">
    <property type="protein sequence ID" value="KKU10853.1"/>
    <property type="molecule type" value="Genomic_DNA"/>
</dbReference>
<reference evidence="1 2" key="1">
    <citation type="journal article" date="2015" name="Nature">
        <title>rRNA introns, odd ribosomes, and small enigmatic genomes across a large radiation of phyla.</title>
        <authorList>
            <person name="Brown C.T."/>
            <person name="Hug L.A."/>
            <person name="Thomas B.C."/>
            <person name="Sharon I."/>
            <person name="Castelle C.J."/>
            <person name="Singh A."/>
            <person name="Wilkins M.J."/>
            <person name="Williams K.H."/>
            <person name="Banfield J.F."/>
        </authorList>
    </citation>
    <scope>NUCLEOTIDE SEQUENCE [LARGE SCALE GENOMIC DNA]</scope>
</reference>
<dbReference type="GO" id="GO:0016787">
    <property type="term" value="F:hydrolase activity"/>
    <property type="evidence" value="ECO:0007669"/>
    <property type="project" value="InterPro"/>
</dbReference>
<dbReference type="Proteomes" id="UP000034329">
    <property type="component" value="Unassembled WGS sequence"/>
</dbReference>
<protein>
    <recommendedName>
        <fullName evidence="3">Alpha/beta hydrolase</fullName>
    </recommendedName>
</protein>
<dbReference type="InterPro" id="IPR010662">
    <property type="entry name" value="RBBP9/YdeN"/>
</dbReference>
<dbReference type="PANTHER" id="PTHR15394">
    <property type="entry name" value="SERINE HYDROLASE RBBP9"/>
    <property type="match status" value="1"/>
</dbReference>
<evidence type="ECO:0008006" key="3">
    <source>
        <dbReference type="Google" id="ProtNLM"/>
    </source>
</evidence>
<dbReference type="PANTHER" id="PTHR15394:SF3">
    <property type="entry name" value="SERINE HYDROLASE RBBP9"/>
    <property type="match status" value="1"/>
</dbReference>
<sequence>MKEELKKKGYKIWVPDLPVSDIPDAKRYTNFILANKAWKFNNESIVIGHSSGAVEILHLLQHLSKGVRIKKSIFVSIFKNNLGESTFDGLFEEPFNFDEIKKHSEEFIFVHSDNDPYCPLSHAEYLAGKLGGKLMVRKGQGHFNLGKGIRYKRFPFLLKLT</sequence>
<dbReference type="Pfam" id="PF06821">
    <property type="entry name" value="Ser_hydrolase"/>
    <property type="match status" value="1"/>
</dbReference>
<evidence type="ECO:0000313" key="2">
    <source>
        <dbReference type="Proteomes" id="UP000034329"/>
    </source>
</evidence>
<gene>
    <name evidence="1" type="ORF">UX13_C0002G0008</name>
</gene>
<comment type="caution">
    <text evidence="1">The sequence shown here is derived from an EMBL/GenBank/DDBJ whole genome shotgun (WGS) entry which is preliminary data.</text>
</comment>
<organism evidence="1 2">
    <name type="scientific">Candidatus Woesebacteria bacterium GW2011_GWB1_45_5</name>
    <dbReference type="NCBI Taxonomy" id="1618581"/>
    <lineage>
        <taxon>Bacteria</taxon>
        <taxon>Candidatus Woeseibacteriota</taxon>
    </lineage>
</organism>
<dbReference type="Gene3D" id="3.40.50.1820">
    <property type="entry name" value="alpha/beta hydrolase"/>
    <property type="match status" value="1"/>
</dbReference>
<dbReference type="SUPFAM" id="SSF53474">
    <property type="entry name" value="alpha/beta-Hydrolases"/>
    <property type="match status" value="1"/>
</dbReference>
<dbReference type="AlphaFoldDB" id="A0A0G1PZF6"/>
<name>A0A0G1PZF6_9BACT</name>
<proteinExistence type="predicted"/>
<accession>A0A0G1PZF6</accession>